<organism evidence="3">
    <name type="scientific">Absidia glauca</name>
    <name type="common">Pin mould</name>
    <dbReference type="NCBI Taxonomy" id="4829"/>
    <lineage>
        <taxon>Eukaryota</taxon>
        <taxon>Fungi</taxon>
        <taxon>Fungi incertae sedis</taxon>
        <taxon>Mucoromycota</taxon>
        <taxon>Mucoromycotina</taxon>
        <taxon>Mucoromycetes</taxon>
        <taxon>Mucorales</taxon>
        <taxon>Cunninghamellaceae</taxon>
        <taxon>Absidia</taxon>
    </lineage>
</organism>
<dbReference type="EMBL" id="LT554016">
    <property type="protein sequence ID" value="SAM02844.1"/>
    <property type="molecule type" value="Genomic_DNA"/>
</dbReference>
<evidence type="ECO:0000256" key="2">
    <source>
        <dbReference type="SAM" id="MobiDB-lite"/>
    </source>
</evidence>
<evidence type="ECO:0000313" key="4">
    <source>
        <dbReference type="Proteomes" id="UP000078561"/>
    </source>
</evidence>
<proteinExistence type="predicted"/>
<dbReference type="Proteomes" id="UP000078561">
    <property type="component" value="Unassembled WGS sequence"/>
</dbReference>
<evidence type="ECO:0000313" key="3">
    <source>
        <dbReference type="EMBL" id="SAM02844.1"/>
    </source>
</evidence>
<gene>
    <name evidence="3" type="primary">ABSGL_08660.1 scaffold 10421</name>
</gene>
<feature type="coiled-coil region" evidence="1">
    <location>
        <begin position="235"/>
        <end position="262"/>
    </location>
</feature>
<feature type="region of interest" description="Disordered" evidence="2">
    <location>
        <begin position="100"/>
        <end position="176"/>
    </location>
</feature>
<dbReference type="InParanoid" id="A0A168PRE5"/>
<dbReference type="OrthoDB" id="2239632at2759"/>
<protein>
    <submittedName>
        <fullName evidence="3">Uncharacterized protein</fullName>
    </submittedName>
</protein>
<accession>A0A168PRE5</accession>
<feature type="compositionally biased region" description="Polar residues" evidence="2">
    <location>
        <begin position="111"/>
        <end position="129"/>
    </location>
</feature>
<keyword evidence="1" id="KW-0175">Coiled coil</keyword>
<keyword evidence="4" id="KW-1185">Reference proteome</keyword>
<sequence length="273" mass="30733">MQRYDPRLGGDRKHPTTALAHFLATTGPEVPQAVSFADYHPQRATNKKNLFDRLRKKTSHANTKSAVQQQQQQQEAGFQMYPSDGPMVHRKYIPLADDINQPHRYPHSKAHQQQPTFYDTEDTSYTNVGETLPTFPTPPASSLHESLEAHLPHSSSTSTTISDRPTKATPTTTTKNPIRGLRHIQVQTDAVVPTQPANDGRCSRCCRPLNHPRNRRDSSPAILPSGTKIKLGQEATMLLALIDQLKQQLAEEQQSRKILEKAIQLQWDTNKKE</sequence>
<reference evidence="3" key="1">
    <citation type="submission" date="2016-04" db="EMBL/GenBank/DDBJ databases">
        <authorList>
            <person name="Evans L.H."/>
            <person name="Alamgir A."/>
            <person name="Owens N."/>
            <person name="Weber N.D."/>
            <person name="Virtaneva K."/>
            <person name="Barbian K."/>
            <person name="Babar A."/>
            <person name="Rosenke K."/>
        </authorList>
    </citation>
    <scope>NUCLEOTIDE SEQUENCE [LARGE SCALE GENOMIC DNA]</scope>
    <source>
        <strain evidence="3">CBS 101.48</strain>
    </source>
</reference>
<evidence type="ECO:0000256" key="1">
    <source>
        <dbReference type="SAM" id="Coils"/>
    </source>
</evidence>
<feature type="region of interest" description="Disordered" evidence="2">
    <location>
        <begin position="57"/>
        <end position="76"/>
    </location>
</feature>
<name>A0A168PRE5_ABSGL</name>
<dbReference type="AlphaFoldDB" id="A0A168PRE5"/>
<feature type="compositionally biased region" description="Polar residues" evidence="2">
    <location>
        <begin position="153"/>
        <end position="163"/>
    </location>
</feature>